<evidence type="ECO:0000313" key="2">
    <source>
        <dbReference type="Proteomes" id="UP001362999"/>
    </source>
</evidence>
<organism evidence="1 2">
    <name type="scientific">Favolaschia claudopus</name>
    <dbReference type="NCBI Taxonomy" id="2862362"/>
    <lineage>
        <taxon>Eukaryota</taxon>
        <taxon>Fungi</taxon>
        <taxon>Dikarya</taxon>
        <taxon>Basidiomycota</taxon>
        <taxon>Agaricomycotina</taxon>
        <taxon>Agaricomycetes</taxon>
        <taxon>Agaricomycetidae</taxon>
        <taxon>Agaricales</taxon>
        <taxon>Marasmiineae</taxon>
        <taxon>Mycenaceae</taxon>
        <taxon>Favolaschia</taxon>
    </lineage>
</organism>
<proteinExistence type="predicted"/>
<dbReference type="EMBL" id="JAWWNJ010000077">
    <property type="protein sequence ID" value="KAK7005978.1"/>
    <property type="molecule type" value="Genomic_DNA"/>
</dbReference>
<gene>
    <name evidence="1" type="ORF">R3P38DRAFT_1725281</name>
</gene>
<reference evidence="1 2" key="1">
    <citation type="journal article" date="2024" name="J Genomics">
        <title>Draft genome sequencing and assembly of Favolaschia claudopus CIRM-BRFM 2984 isolated from oak limbs.</title>
        <authorList>
            <person name="Navarro D."/>
            <person name="Drula E."/>
            <person name="Chaduli D."/>
            <person name="Cazenave R."/>
            <person name="Ahrendt S."/>
            <person name="Wang J."/>
            <person name="Lipzen A."/>
            <person name="Daum C."/>
            <person name="Barry K."/>
            <person name="Grigoriev I.V."/>
            <person name="Favel A."/>
            <person name="Rosso M.N."/>
            <person name="Martin F."/>
        </authorList>
    </citation>
    <scope>NUCLEOTIDE SEQUENCE [LARGE SCALE GENOMIC DNA]</scope>
    <source>
        <strain evidence="1 2">CIRM-BRFM 2984</strain>
    </source>
</reference>
<name>A0AAW0AAX4_9AGAR</name>
<comment type="caution">
    <text evidence="1">The sequence shown here is derived from an EMBL/GenBank/DDBJ whole genome shotgun (WGS) entry which is preliminary data.</text>
</comment>
<sequence length="208" mass="24292">MTEKRARGNYFRLFSGNSRMPRRSLNGHVPESLICSLCIGTYYSRLRRLDETSDGSLSIDNVIMQFPHTFFFFAGNDRPNRDKTIPITDPYTYVFRRGHPSLFTFFQIRTRIFLLLFPPFSVPSKRTMMHHAGSVPHFKFRSFSFDRCLPTFDCPAQFTFCFSDVVSLSHICSDTQVHRSSIGVYVLKYNAQIFLEFRKLLLLELTSH</sequence>
<dbReference type="AlphaFoldDB" id="A0AAW0AAX4"/>
<accession>A0AAW0AAX4</accession>
<protein>
    <submittedName>
        <fullName evidence="1">Uncharacterized protein</fullName>
    </submittedName>
</protein>
<keyword evidence="2" id="KW-1185">Reference proteome</keyword>
<evidence type="ECO:0000313" key="1">
    <source>
        <dbReference type="EMBL" id="KAK7005978.1"/>
    </source>
</evidence>
<dbReference type="Proteomes" id="UP001362999">
    <property type="component" value="Unassembled WGS sequence"/>
</dbReference>